<dbReference type="NCBIfam" id="NF040586">
    <property type="entry name" value="FxSxx_TPR"/>
    <property type="match status" value="1"/>
</dbReference>
<accession>A0A8J3Z8S6</accession>
<dbReference type="InterPro" id="IPR002182">
    <property type="entry name" value="NB-ARC"/>
</dbReference>
<feature type="domain" description="NB-ARC" evidence="1">
    <location>
        <begin position="504"/>
        <end position="637"/>
    </location>
</feature>
<name>A0A8J3Z8S6_9ACTN</name>
<comment type="caution">
    <text evidence="3">The sequence shown here is derived from an EMBL/GenBank/DDBJ whole genome shotgun (WGS) entry which is preliminary data.</text>
</comment>
<evidence type="ECO:0008006" key="5">
    <source>
        <dbReference type="Google" id="ProtNLM"/>
    </source>
</evidence>
<feature type="domain" description="CobQ/CobB/MinD/ParA nucleotide binding" evidence="2">
    <location>
        <begin position="11"/>
        <end position="196"/>
    </location>
</feature>
<dbReference type="Proteomes" id="UP000612585">
    <property type="component" value="Unassembled WGS sequence"/>
</dbReference>
<dbReference type="Pfam" id="PF13424">
    <property type="entry name" value="TPR_12"/>
    <property type="match status" value="2"/>
</dbReference>
<evidence type="ECO:0000259" key="1">
    <source>
        <dbReference type="Pfam" id="PF00931"/>
    </source>
</evidence>
<dbReference type="Pfam" id="PF00931">
    <property type="entry name" value="NB-ARC"/>
    <property type="match status" value="1"/>
</dbReference>
<reference evidence="3" key="1">
    <citation type="submission" date="2021-01" db="EMBL/GenBank/DDBJ databases">
        <title>Whole genome shotgun sequence of Virgisporangium aurantiacum NBRC 16421.</title>
        <authorList>
            <person name="Komaki H."/>
            <person name="Tamura T."/>
        </authorList>
    </citation>
    <scope>NUCLEOTIDE SEQUENCE</scope>
    <source>
        <strain evidence="3">NBRC 16421</strain>
    </source>
</reference>
<evidence type="ECO:0000313" key="3">
    <source>
        <dbReference type="EMBL" id="GIJ57375.1"/>
    </source>
</evidence>
<dbReference type="Pfam" id="PF01656">
    <property type="entry name" value="CbiA"/>
    <property type="match status" value="1"/>
</dbReference>
<dbReference type="SUPFAM" id="SSF48452">
    <property type="entry name" value="TPR-like"/>
    <property type="match status" value="3"/>
</dbReference>
<proteinExistence type="predicted"/>
<dbReference type="EMBL" id="BOPG01000031">
    <property type="protein sequence ID" value="GIJ57375.1"/>
    <property type="molecule type" value="Genomic_DNA"/>
</dbReference>
<dbReference type="InterPro" id="IPR053137">
    <property type="entry name" value="NLR-like"/>
</dbReference>
<dbReference type="InterPro" id="IPR011990">
    <property type="entry name" value="TPR-like_helical_dom_sf"/>
</dbReference>
<evidence type="ECO:0000313" key="4">
    <source>
        <dbReference type="Proteomes" id="UP000612585"/>
    </source>
</evidence>
<dbReference type="PANTHER" id="PTHR46082:SF6">
    <property type="entry name" value="AAA+ ATPASE DOMAIN-CONTAINING PROTEIN-RELATED"/>
    <property type="match status" value="1"/>
</dbReference>
<dbReference type="PANTHER" id="PTHR46082">
    <property type="entry name" value="ATP/GTP-BINDING PROTEIN-RELATED"/>
    <property type="match status" value="1"/>
</dbReference>
<dbReference type="RefSeq" id="WP_203996668.1">
    <property type="nucleotide sequence ID" value="NZ_BOPG01000031.1"/>
</dbReference>
<dbReference type="NCBIfam" id="NF047398">
    <property type="entry name" value="AAA_KGGVGR"/>
    <property type="match status" value="1"/>
</dbReference>
<dbReference type="Gene3D" id="1.25.40.10">
    <property type="entry name" value="Tetratricopeptide repeat domain"/>
    <property type="match status" value="2"/>
</dbReference>
<sequence length="1295" mass="145313">MNSSASGRIVTFYSFKGGTGRTMALANVAWILAANGKRVLVVDWDLDAPGLHRFFSPFIDPGVLEATDGVIDLVRKFEWETTKGGARDDNWHELHAKVESAAFSLRHTFPGNGTLDFLPAGRQNNDYATTLNGLDWDNFYRRSGGGQFLDALRQNMRKHYDYTLIDSRTGLSDIAQICTHQLPDVLIDCFTFSEQGIDGAANLAREIRSRYKRRGIRILPVAMRVDQAEKQKADVSRAVAMRRFGGLPAGMTDEERSFYWAAVQVPYQPFYAYEEMLATLGDEPGQPTTLLAAYERLVSYITEGAVVRLPSIPPDERRRYSDKFVRRLTVAESEVTLHYAGEDQVWAEWIEYVLVANGVQVNNTGPGDRSADRASAAARQLTIVSAANVEALSDSSPVDRGSRSPLAVFVADVRQPRSFPRDSSVFVANQPAGAVAEQILKLVGRAGPFVDLDPSVGARFPGTAPKVFKALSRNARFTGREKDLEQLRERLRTGRTTAVLAGGPQSLPVALQGLGGIGKSQLAIEYAYRFRSAYDVVWWIDSDPVTFIDIQLADLGEELDLAPQPNIGEKMKVLVNALQAGDPHRRWLLIFDNAEDVDRVLEFVPQSENGHVLITSRNAEWGRTANVVEVDVFQRRESVEHLRRRVPSIRREDADRLADLLGDLPIAISAAGAWLADTGDDVGRYITEIEQRGVADEYVNAIWDLSLKRLQQQSAAAFRLLQLCSVLAPEIALDLVYSDDFARSLRPIDPSLSDRTVRASLVQQINRLALLKLDITGRPKQIQVHRVLQHVVRSRMNDEELEEIRHQVHLVLARFRPEGEVEDPVTWPKFRMLWPHLEPSEAVNCVAEPVRQLLIERVRYVWNGGSIQQARQLTERIERIWTERDAKVKVDNPKVLRRQLLQLRFNLANLMRDEAQFEDALRLDEDVHAEQRELLGETHPNTLMTAGSLAADLRALGRYGEALDRDQKTYASWAREVGEDHARTLASLNNLATSYRLVGDFREARARDQLAYQTRIQVLGDSHPATLASAANLARDIREAGDYEQSVVLLQSILDKLRASQEPDRRALLNEQTNLAVSLRSTGRAEDAAVLLEDSYEALTDTLGPANPNTLACRLSRSVNLLGQEDYHRARREMEAVRSAYQNTLGRSHPHTLVCVNNLAAIARADHDYSRAYDLAKEAFDEMREVLTADHPYTLASQMNLSIVLAEQDERELALELSRDAAVRLLDTLGPDHPDTLRCEANLAIILTNLGRDEPMAREGQVLERLARRIGARHPATDALRDRRFLHRTIDPHPF</sequence>
<keyword evidence="4" id="KW-1185">Reference proteome</keyword>
<organism evidence="3 4">
    <name type="scientific">Virgisporangium aurantiacum</name>
    <dbReference type="NCBI Taxonomy" id="175570"/>
    <lineage>
        <taxon>Bacteria</taxon>
        <taxon>Bacillati</taxon>
        <taxon>Actinomycetota</taxon>
        <taxon>Actinomycetes</taxon>
        <taxon>Micromonosporales</taxon>
        <taxon>Micromonosporaceae</taxon>
        <taxon>Virgisporangium</taxon>
    </lineage>
</organism>
<dbReference type="Pfam" id="PF13374">
    <property type="entry name" value="TPR_10"/>
    <property type="match status" value="3"/>
</dbReference>
<dbReference type="GO" id="GO:0043531">
    <property type="term" value="F:ADP binding"/>
    <property type="evidence" value="ECO:0007669"/>
    <property type="project" value="InterPro"/>
</dbReference>
<protein>
    <recommendedName>
        <fullName evidence="5">MinD-like ATPase involved in chromosome partitioning or flagellar assembly</fullName>
    </recommendedName>
</protein>
<dbReference type="SUPFAM" id="SSF52540">
    <property type="entry name" value="P-loop containing nucleoside triphosphate hydrolases"/>
    <property type="match status" value="2"/>
</dbReference>
<evidence type="ECO:0000259" key="2">
    <source>
        <dbReference type="Pfam" id="PF01656"/>
    </source>
</evidence>
<dbReference type="InterPro" id="IPR027417">
    <property type="entry name" value="P-loop_NTPase"/>
</dbReference>
<gene>
    <name evidence="3" type="ORF">Vau01_048910</name>
</gene>
<dbReference type="InterPro" id="IPR002586">
    <property type="entry name" value="CobQ/CobB/MinD/ParA_Nub-bd_dom"/>
</dbReference>
<dbReference type="Gene3D" id="3.40.50.300">
    <property type="entry name" value="P-loop containing nucleotide triphosphate hydrolases"/>
    <property type="match status" value="2"/>
</dbReference>